<name>E5ABS5_LEPMJ</name>
<protein>
    <submittedName>
        <fullName evidence="1">Predicted protein</fullName>
    </submittedName>
</protein>
<evidence type="ECO:0000313" key="2">
    <source>
        <dbReference type="Proteomes" id="UP000002668"/>
    </source>
</evidence>
<gene>
    <name evidence="1" type="ORF">LEMA_uP022460.1</name>
</gene>
<dbReference type="AlphaFoldDB" id="E5ABS5"/>
<evidence type="ECO:0000313" key="1">
    <source>
        <dbReference type="EMBL" id="CBY01116.1"/>
    </source>
</evidence>
<keyword evidence="2" id="KW-1185">Reference proteome</keyword>
<sequence>MKRGALQIEPAYETAVRRVNGYGSPHRAAFDVRLRRASMQAVTLVWRTGGGDASRIQPGCIMLETCRS</sequence>
<dbReference type="HOGENOM" id="CLU_2794418_0_0_1"/>
<dbReference type="Proteomes" id="UP000002668">
    <property type="component" value="Genome"/>
</dbReference>
<dbReference type="EMBL" id="FP929138">
    <property type="protein sequence ID" value="CBY01116.1"/>
    <property type="molecule type" value="Genomic_DNA"/>
</dbReference>
<dbReference type="VEuPathDB" id="FungiDB:LEMA_uP022460.1"/>
<reference evidence="2" key="1">
    <citation type="journal article" date="2011" name="Nat. Commun.">
        <title>Effector diversification within compartments of the Leptosphaeria maculans genome affected by Repeat-Induced Point mutations.</title>
        <authorList>
            <person name="Rouxel T."/>
            <person name="Grandaubert J."/>
            <person name="Hane J.K."/>
            <person name="Hoede C."/>
            <person name="van de Wouw A.P."/>
            <person name="Couloux A."/>
            <person name="Dominguez V."/>
            <person name="Anthouard V."/>
            <person name="Bally P."/>
            <person name="Bourras S."/>
            <person name="Cozijnsen A.J."/>
            <person name="Ciuffetti L.M."/>
            <person name="Degrave A."/>
            <person name="Dilmaghani A."/>
            <person name="Duret L."/>
            <person name="Fudal I."/>
            <person name="Goodwin S.B."/>
            <person name="Gout L."/>
            <person name="Glaser N."/>
            <person name="Linglin J."/>
            <person name="Kema G.H.J."/>
            <person name="Lapalu N."/>
            <person name="Lawrence C.B."/>
            <person name="May K."/>
            <person name="Meyer M."/>
            <person name="Ollivier B."/>
            <person name="Poulain J."/>
            <person name="Schoch C.L."/>
            <person name="Simon A."/>
            <person name="Spatafora J.W."/>
            <person name="Stachowiak A."/>
            <person name="Turgeon B.G."/>
            <person name="Tyler B.M."/>
            <person name="Vincent D."/>
            <person name="Weissenbach J."/>
            <person name="Amselem J."/>
            <person name="Quesneville H."/>
            <person name="Oliver R.P."/>
            <person name="Wincker P."/>
            <person name="Balesdent M.-H."/>
            <person name="Howlett B.J."/>
        </authorList>
    </citation>
    <scope>NUCLEOTIDE SEQUENCE [LARGE SCALE GENOMIC DNA]</scope>
    <source>
        <strain evidence="2">JN3 / isolate v23.1.3 / race Av1-4-5-6-7-8</strain>
    </source>
</reference>
<organism evidence="2">
    <name type="scientific">Leptosphaeria maculans (strain JN3 / isolate v23.1.3 / race Av1-4-5-6-7-8)</name>
    <name type="common">Blackleg fungus</name>
    <name type="synonym">Phoma lingam</name>
    <dbReference type="NCBI Taxonomy" id="985895"/>
    <lineage>
        <taxon>Eukaryota</taxon>
        <taxon>Fungi</taxon>
        <taxon>Dikarya</taxon>
        <taxon>Ascomycota</taxon>
        <taxon>Pezizomycotina</taxon>
        <taxon>Dothideomycetes</taxon>
        <taxon>Pleosporomycetidae</taxon>
        <taxon>Pleosporales</taxon>
        <taxon>Pleosporineae</taxon>
        <taxon>Leptosphaeriaceae</taxon>
        <taxon>Plenodomus</taxon>
        <taxon>Plenodomus lingam/Leptosphaeria maculans species complex</taxon>
    </lineage>
</organism>
<dbReference type="InParanoid" id="E5ABS5"/>
<accession>E5ABS5</accession>
<proteinExistence type="predicted"/>